<evidence type="ECO:0000313" key="1">
    <source>
        <dbReference type="EMBL" id="KAJ7076735.1"/>
    </source>
</evidence>
<evidence type="ECO:0000313" key="2">
    <source>
        <dbReference type="Proteomes" id="UP001222325"/>
    </source>
</evidence>
<comment type="caution">
    <text evidence="1">The sequence shown here is derived from an EMBL/GenBank/DDBJ whole genome shotgun (WGS) entry which is preliminary data.</text>
</comment>
<reference evidence="1" key="1">
    <citation type="submission" date="2023-03" db="EMBL/GenBank/DDBJ databases">
        <title>Massive genome expansion in bonnet fungi (Mycena s.s.) driven by repeated elements and novel gene families across ecological guilds.</title>
        <authorList>
            <consortium name="Lawrence Berkeley National Laboratory"/>
            <person name="Harder C.B."/>
            <person name="Miyauchi S."/>
            <person name="Viragh M."/>
            <person name="Kuo A."/>
            <person name="Thoen E."/>
            <person name="Andreopoulos B."/>
            <person name="Lu D."/>
            <person name="Skrede I."/>
            <person name="Drula E."/>
            <person name="Henrissat B."/>
            <person name="Morin E."/>
            <person name="Kohler A."/>
            <person name="Barry K."/>
            <person name="LaButti K."/>
            <person name="Morin E."/>
            <person name="Salamov A."/>
            <person name="Lipzen A."/>
            <person name="Mereny Z."/>
            <person name="Hegedus B."/>
            <person name="Baldrian P."/>
            <person name="Stursova M."/>
            <person name="Weitz H."/>
            <person name="Taylor A."/>
            <person name="Grigoriev I.V."/>
            <person name="Nagy L.G."/>
            <person name="Martin F."/>
            <person name="Kauserud H."/>
        </authorList>
    </citation>
    <scope>NUCLEOTIDE SEQUENCE</scope>
    <source>
        <strain evidence="1">CBHHK173m</strain>
    </source>
</reference>
<gene>
    <name evidence="1" type="ORF">B0H15DRAFT_863240</name>
</gene>
<proteinExistence type="predicted"/>
<protein>
    <recommendedName>
        <fullName evidence="3">BTB domain-containing protein</fullName>
    </recommendedName>
</protein>
<sequence>MDSSYTRVDDLWFPDGSLVIRAQDKGFRIFGSLLAIMMQSRVFRDILALPQASQGGIGETIDNTPSVFIDDPAIDVEVFLRAICNSSYFRPAPARVDPHALLGILRLSHKYDVRYLHQRALGHLECHFYFPPLDDYCAADDESDSNTWVPVIKAARDVGATWLLPCVYYRLASVYKPDMLLSDTDTDNLLRVHKGRTLLVREFTLNVAFLLAPLSGCTLVACTEARIGSLDVCVQWMLADFDVDPLGTRTLFDDSVKEFCPSCLCHAKDMLTENLRETWEKLPEIFGLPAWDDLKALRNKIMSEEE</sequence>
<dbReference type="EMBL" id="JARJCN010000078">
    <property type="protein sequence ID" value="KAJ7076735.1"/>
    <property type="molecule type" value="Genomic_DNA"/>
</dbReference>
<keyword evidence="2" id="KW-1185">Reference proteome</keyword>
<accession>A0AAD6TSJ5</accession>
<name>A0AAD6TSJ5_9AGAR</name>
<organism evidence="1 2">
    <name type="scientific">Mycena belliarum</name>
    <dbReference type="NCBI Taxonomy" id="1033014"/>
    <lineage>
        <taxon>Eukaryota</taxon>
        <taxon>Fungi</taxon>
        <taxon>Dikarya</taxon>
        <taxon>Basidiomycota</taxon>
        <taxon>Agaricomycotina</taxon>
        <taxon>Agaricomycetes</taxon>
        <taxon>Agaricomycetidae</taxon>
        <taxon>Agaricales</taxon>
        <taxon>Marasmiineae</taxon>
        <taxon>Mycenaceae</taxon>
        <taxon>Mycena</taxon>
    </lineage>
</organism>
<dbReference type="Proteomes" id="UP001222325">
    <property type="component" value="Unassembled WGS sequence"/>
</dbReference>
<dbReference type="AlphaFoldDB" id="A0AAD6TSJ5"/>
<evidence type="ECO:0008006" key="3">
    <source>
        <dbReference type="Google" id="ProtNLM"/>
    </source>
</evidence>